<accession>A0A0W1A003</accession>
<evidence type="ECO:0000313" key="2">
    <source>
        <dbReference type="Proteomes" id="UP000054729"/>
    </source>
</evidence>
<organism evidence="1 2">
    <name type="scientific">Legionella waltersii</name>
    <dbReference type="NCBI Taxonomy" id="66969"/>
    <lineage>
        <taxon>Bacteria</taxon>
        <taxon>Pseudomonadati</taxon>
        <taxon>Pseudomonadota</taxon>
        <taxon>Gammaproteobacteria</taxon>
        <taxon>Legionellales</taxon>
        <taxon>Legionellaceae</taxon>
        <taxon>Legionella</taxon>
    </lineage>
</organism>
<dbReference type="AlphaFoldDB" id="A0A0W1A003"/>
<comment type="caution">
    <text evidence="1">The sequence shown here is derived from an EMBL/GenBank/DDBJ whole genome shotgun (WGS) entry which is preliminary data.</text>
</comment>
<sequence length="496" mass="57815">MTYHWILPFLFISTFVQANCQMYFKDKPLDKKLKDPLYKLVTASEICVQSIQELRRELKVHGLKERIAMVANRGRNNPNLGSFSFFESVYGQKTSSLEIRHGELFLGYFTGLDHSRLFLDQYPEDSKLLIEAISWDNEKELYNFYELRGIDQGGTRWFYRGDSKDAYKDNQWLYRDSPKGKDHFGKRMRCSACHNSGGPILKELTSPHNDWWTKNRPLILQPNDPDFDVEELVEQLVNANTFAEEVKQGMQNIQSSNRLDNFHKTLSLQEQLRPLFCTTEINIASSMDDDLSHVSIPSGFWLNPLLGHFEKKIPSNQYEQLLTEMNMQFPENGLRDADHRWLTPVKGVADLQAIEKLIQDKIITKEFALAVLMVDFTHPVFSEKRCALLKLVPNTREQWMFKFNQNLSRYGAKTQDLDLLLNVLILGKLDYRLMSNKIKFYEQLINQFLSSKMGVKQQMMRLVELRMAVKTNELSKNPLGQILEPGFRVIFPEISD</sequence>
<reference evidence="1 2" key="1">
    <citation type="submission" date="2015-11" db="EMBL/GenBank/DDBJ databases">
        <title>Genomic analysis of 38 Legionella species identifies large and diverse effector repertoires.</title>
        <authorList>
            <person name="Burstein D."/>
            <person name="Amaro F."/>
            <person name="Zusman T."/>
            <person name="Lifshitz Z."/>
            <person name="Cohen O."/>
            <person name="Gilbert J.A."/>
            <person name="Pupko T."/>
            <person name="Shuman H.A."/>
            <person name="Segal G."/>
        </authorList>
    </citation>
    <scope>NUCLEOTIDE SEQUENCE [LARGE SCALE GENOMIC DNA]</scope>
    <source>
        <strain evidence="1 2">ATCC 51914</strain>
    </source>
</reference>
<name>A0A0W1A003_9GAMM</name>
<dbReference type="OrthoDB" id="8565154at2"/>
<keyword evidence="2" id="KW-1185">Reference proteome</keyword>
<dbReference type="PATRIC" id="fig|66969.6.peg.2927"/>
<protein>
    <submittedName>
        <fullName evidence="1">Rod shape-determining protein MreB</fullName>
    </submittedName>
</protein>
<gene>
    <name evidence="1" type="primary">mreB</name>
    <name evidence="1" type="ORF">Lwal_2705</name>
</gene>
<dbReference type="Proteomes" id="UP000054729">
    <property type="component" value="Unassembled WGS sequence"/>
</dbReference>
<evidence type="ECO:0000313" key="1">
    <source>
        <dbReference type="EMBL" id="KTD74664.1"/>
    </source>
</evidence>
<dbReference type="RefSeq" id="WP_058481336.1">
    <property type="nucleotide sequence ID" value="NZ_CAAAIQ010000019.1"/>
</dbReference>
<proteinExistence type="predicted"/>
<dbReference type="EMBL" id="LNZB01000060">
    <property type="protein sequence ID" value="KTD74664.1"/>
    <property type="molecule type" value="Genomic_DNA"/>
</dbReference>